<dbReference type="RefSeq" id="WP_069902570.1">
    <property type="nucleotide sequence ID" value="NZ_JBALWF010000021.1"/>
</dbReference>
<sequence length="197" mass="21027">MRNLIIVSGLLTLMAATAQAADIPTEAQQCVTCHGDKGQGTAQGPMIGGMSEQYLDAQIENFIAGRRNNTLMTLMAQSLVDLPARKVALSYFAAQGSPLKGQLRGDKIALSGAEKLYYQGDLKRGLPACYSCHGPSAAGGGSFPRLAGQQADYLAEQLIAWRKLERSGDHDNTMGHIAAKLKEDEIKSLATYLSAIQ</sequence>
<comment type="PTM">
    <text evidence="4">Binds 2 heme c groups covalently per subunit.</text>
</comment>
<proteinExistence type="predicted"/>
<feature type="binding site" description="axial binding residue" evidence="5">
    <location>
        <position position="133"/>
    </location>
    <ligand>
        <name>heme c</name>
        <dbReference type="ChEBI" id="CHEBI:61717"/>
        <label>2</label>
    </ligand>
    <ligandPart>
        <name>Fe</name>
        <dbReference type="ChEBI" id="CHEBI:18248"/>
    </ligandPart>
</feature>
<dbReference type="InterPro" id="IPR009056">
    <property type="entry name" value="Cyt_c-like_dom"/>
</dbReference>
<protein>
    <submittedName>
        <fullName evidence="8">Cytochrome c</fullName>
    </submittedName>
</protein>
<feature type="chain" id="PRO_5024904954" evidence="6">
    <location>
        <begin position="21"/>
        <end position="197"/>
    </location>
</feature>
<dbReference type="PROSITE" id="PS51007">
    <property type="entry name" value="CYTC"/>
    <property type="match status" value="1"/>
</dbReference>
<feature type="domain" description="Cytochrome c" evidence="7">
    <location>
        <begin position="15"/>
        <end position="197"/>
    </location>
</feature>
<keyword evidence="1 4" id="KW-0349">Heme</keyword>
<dbReference type="InterPro" id="IPR036909">
    <property type="entry name" value="Cyt_c-like_dom_sf"/>
</dbReference>
<evidence type="ECO:0000259" key="7">
    <source>
        <dbReference type="PROSITE" id="PS51007"/>
    </source>
</evidence>
<dbReference type="InterPro" id="IPR050597">
    <property type="entry name" value="Cytochrome_c_Oxidase_Subunit"/>
</dbReference>
<feature type="binding site" description="covalent" evidence="4">
    <location>
        <position position="132"/>
    </location>
    <ligand>
        <name>heme c</name>
        <dbReference type="ChEBI" id="CHEBI:61717"/>
        <label>2</label>
    </ligand>
</feature>
<feature type="binding site" description="axial binding residue" evidence="5">
    <location>
        <position position="174"/>
    </location>
    <ligand>
        <name>heme c</name>
        <dbReference type="ChEBI" id="CHEBI:61717"/>
        <label>2</label>
    </ligand>
    <ligandPart>
        <name>Fe</name>
        <dbReference type="ChEBI" id="CHEBI:18248"/>
    </ligandPart>
</feature>
<dbReference type="InterPro" id="IPR024167">
    <property type="entry name" value="Cytochrome_c4-like"/>
</dbReference>
<feature type="binding site" description="covalent" evidence="4">
    <location>
        <position position="129"/>
    </location>
    <ligand>
        <name>heme c</name>
        <dbReference type="ChEBI" id="CHEBI:61717"/>
        <label>2</label>
    </ligand>
</feature>
<keyword evidence="6" id="KW-0732">Signal</keyword>
<feature type="binding site" description="covalent" evidence="4">
    <location>
        <position position="33"/>
    </location>
    <ligand>
        <name>heme c</name>
        <dbReference type="ChEBI" id="CHEBI:61717"/>
        <label>1</label>
    </ligand>
</feature>
<dbReference type="GO" id="GO:0009055">
    <property type="term" value="F:electron transfer activity"/>
    <property type="evidence" value="ECO:0007669"/>
    <property type="project" value="InterPro"/>
</dbReference>
<keyword evidence="2 5" id="KW-0479">Metal-binding</keyword>
<dbReference type="EMBL" id="LR215729">
    <property type="protein sequence ID" value="VEV97246.1"/>
    <property type="molecule type" value="Genomic_DNA"/>
</dbReference>
<accession>A0A653E5D3</accession>
<dbReference type="Gene3D" id="1.10.760.10">
    <property type="entry name" value="Cytochrome c-like domain"/>
    <property type="match status" value="2"/>
</dbReference>
<dbReference type="GO" id="GO:0042597">
    <property type="term" value="C:periplasmic space"/>
    <property type="evidence" value="ECO:0007669"/>
    <property type="project" value="InterPro"/>
</dbReference>
<keyword evidence="3 5" id="KW-0408">Iron</keyword>
<evidence type="ECO:0000313" key="8">
    <source>
        <dbReference type="EMBL" id="VEV97246.1"/>
    </source>
</evidence>
<feature type="binding site" description="axial binding residue" evidence="5">
    <location>
        <position position="72"/>
    </location>
    <ligand>
        <name>heme c</name>
        <dbReference type="ChEBI" id="CHEBI:61717"/>
        <label>1</label>
    </ligand>
    <ligandPart>
        <name>Fe</name>
        <dbReference type="ChEBI" id="CHEBI:18248"/>
    </ligandPart>
</feature>
<evidence type="ECO:0000256" key="1">
    <source>
        <dbReference type="ARBA" id="ARBA00022617"/>
    </source>
</evidence>
<evidence type="ECO:0000256" key="2">
    <source>
        <dbReference type="ARBA" id="ARBA00022723"/>
    </source>
</evidence>
<feature type="binding site" description="axial binding residue" evidence="5">
    <location>
        <position position="34"/>
    </location>
    <ligand>
        <name>heme c</name>
        <dbReference type="ChEBI" id="CHEBI:61717"/>
        <label>1</label>
    </ligand>
    <ligandPart>
        <name>Fe</name>
        <dbReference type="ChEBI" id="CHEBI:18248"/>
    </ligandPart>
</feature>
<evidence type="ECO:0000256" key="5">
    <source>
        <dbReference type="PIRSR" id="PIRSR000005-2"/>
    </source>
</evidence>
<gene>
    <name evidence="8" type="ORF">PMYSY11_2200</name>
</gene>
<dbReference type="Pfam" id="PF00034">
    <property type="entry name" value="Cytochrom_C"/>
    <property type="match status" value="2"/>
</dbReference>
<dbReference type="PANTHER" id="PTHR33751:SF11">
    <property type="entry name" value="BLL4483 PROTEIN"/>
    <property type="match status" value="1"/>
</dbReference>
<dbReference type="SUPFAM" id="SSF46626">
    <property type="entry name" value="Cytochrome c"/>
    <property type="match status" value="2"/>
</dbReference>
<dbReference type="AlphaFoldDB" id="A0A653E5D3"/>
<feature type="signal peptide" evidence="6">
    <location>
        <begin position="1"/>
        <end position="20"/>
    </location>
</feature>
<evidence type="ECO:0000256" key="6">
    <source>
        <dbReference type="SAM" id="SignalP"/>
    </source>
</evidence>
<dbReference type="GO" id="GO:0020037">
    <property type="term" value="F:heme binding"/>
    <property type="evidence" value="ECO:0007669"/>
    <property type="project" value="InterPro"/>
</dbReference>
<organism evidence="8">
    <name type="scientific">Pseudomonas marincola</name>
    <dbReference type="NCBI Taxonomy" id="437900"/>
    <lineage>
        <taxon>Bacteria</taxon>
        <taxon>Pseudomonadati</taxon>
        <taxon>Pseudomonadota</taxon>
        <taxon>Gammaproteobacteria</taxon>
        <taxon>Pseudomonadales</taxon>
        <taxon>Pseudomonadaceae</taxon>
        <taxon>Pseudomonas</taxon>
    </lineage>
</organism>
<dbReference type="GO" id="GO:0005506">
    <property type="term" value="F:iron ion binding"/>
    <property type="evidence" value="ECO:0007669"/>
    <property type="project" value="InterPro"/>
</dbReference>
<dbReference type="PANTHER" id="PTHR33751">
    <property type="entry name" value="CBB3-TYPE CYTOCHROME C OXIDASE SUBUNIT FIXP"/>
    <property type="match status" value="1"/>
</dbReference>
<feature type="binding site" description="covalent" evidence="4">
    <location>
        <position position="30"/>
    </location>
    <ligand>
        <name>heme c</name>
        <dbReference type="ChEBI" id="CHEBI:61717"/>
        <label>1</label>
    </ligand>
</feature>
<dbReference type="PIRSF" id="PIRSF000005">
    <property type="entry name" value="Cytochrome_c4"/>
    <property type="match status" value="1"/>
</dbReference>
<name>A0A653E5D3_9PSED</name>
<evidence type="ECO:0000256" key="4">
    <source>
        <dbReference type="PIRSR" id="PIRSR000005-1"/>
    </source>
</evidence>
<reference evidence="8" key="1">
    <citation type="submission" date="2019-02" db="EMBL/GenBank/DDBJ databases">
        <authorList>
            <consortium name="Genoscope - CEA"/>
            <person name="William W."/>
        </authorList>
    </citation>
    <scope>NUCLEOTIDE SEQUENCE [LARGE SCALE GENOMIC DNA]</scope>
    <source>
        <strain evidence="8">YSy11</strain>
    </source>
</reference>
<evidence type="ECO:0000256" key="3">
    <source>
        <dbReference type="ARBA" id="ARBA00023004"/>
    </source>
</evidence>